<dbReference type="Gene3D" id="3.40.50.620">
    <property type="entry name" value="HUPs"/>
    <property type="match status" value="1"/>
</dbReference>
<gene>
    <name evidence="2" type="ORF">CJD36_003335</name>
</gene>
<comment type="caution">
    <text evidence="2">The sequence shown here is derived from an EMBL/GenBank/DDBJ whole genome shotgun (WGS) entry which is preliminary data.</text>
</comment>
<dbReference type="InterPro" id="IPR006016">
    <property type="entry name" value="UspA"/>
</dbReference>
<dbReference type="EMBL" id="PPSL01000001">
    <property type="protein sequence ID" value="PQJ12793.1"/>
    <property type="molecule type" value="Genomic_DNA"/>
</dbReference>
<dbReference type="RefSeq" id="WP_105037677.1">
    <property type="nucleotide sequence ID" value="NZ_PPSL01000001.1"/>
</dbReference>
<evidence type="ECO:0000259" key="1">
    <source>
        <dbReference type="Pfam" id="PF00582"/>
    </source>
</evidence>
<dbReference type="SUPFAM" id="SSF52402">
    <property type="entry name" value="Adenine nucleotide alpha hydrolases-like"/>
    <property type="match status" value="1"/>
</dbReference>
<protein>
    <recommendedName>
        <fullName evidence="1">UspA domain-containing protein</fullName>
    </recommendedName>
</protein>
<proteinExistence type="predicted"/>
<organism evidence="2 3">
    <name type="scientific">Flavipsychrobacter stenotrophus</name>
    <dbReference type="NCBI Taxonomy" id="2077091"/>
    <lineage>
        <taxon>Bacteria</taxon>
        <taxon>Pseudomonadati</taxon>
        <taxon>Bacteroidota</taxon>
        <taxon>Chitinophagia</taxon>
        <taxon>Chitinophagales</taxon>
        <taxon>Chitinophagaceae</taxon>
        <taxon>Flavipsychrobacter</taxon>
    </lineage>
</organism>
<dbReference type="Pfam" id="PF00582">
    <property type="entry name" value="Usp"/>
    <property type="match status" value="1"/>
</dbReference>
<feature type="domain" description="UspA" evidence="1">
    <location>
        <begin position="1"/>
        <end position="106"/>
    </location>
</feature>
<dbReference type="Proteomes" id="UP000239872">
    <property type="component" value="Unassembled WGS sequence"/>
</dbReference>
<accession>A0A2S7T0R5</accession>
<dbReference type="AlphaFoldDB" id="A0A2S7T0R5"/>
<reference evidence="2 3" key="1">
    <citation type="submission" date="2018-01" db="EMBL/GenBank/DDBJ databases">
        <title>A novel member of the phylum Bacteroidetes isolated from glacier ice.</title>
        <authorList>
            <person name="Liu Q."/>
            <person name="Xin Y.-H."/>
        </authorList>
    </citation>
    <scope>NUCLEOTIDE SEQUENCE [LARGE SCALE GENOMIC DNA]</scope>
    <source>
        <strain evidence="2 3">RB1R16</strain>
    </source>
</reference>
<dbReference type="OrthoDB" id="893860at2"/>
<evidence type="ECO:0000313" key="3">
    <source>
        <dbReference type="Proteomes" id="UP000239872"/>
    </source>
</evidence>
<keyword evidence="3" id="KW-1185">Reference proteome</keyword>
<evidence type="ECO:0000313" key="2">
    <source>
        <dbReference type="EMBL" id="PQJ12793.1"/>
    </source>
</evidence>
<name>A0A2S7T0R5_9BACT</name>
<sequence>MKNVLIPTDFSPASLDLIANVAQALPGKINILLFHALEMPDNLIDAMRRAGLKDHNQLISETLRIKCKKLKSMYNNINNISFKIMHGSTPAVFENYAEANDIDLIVYPEGYTFMPVVRESVNPERMFKKSGIEIMRRLTPRKVVKEEVAQPVVTIKKDRDLQPVAMLQHM</sequence>
<dbReference type="InterPro" id="IPR014729">
    <property type="entry name" value="Rossmann-like_a/b/a_fold"/>
</dbReference>